<name>A0A7R9GI68_9CRUS</name>
<feature type="compositionally biased region" description="Basic and acidic residues" evidence="1">
    <location>
        <begin position="139"/>
        <end position="150"/>
    </location>
</feature>
<keyword evidence="3" id="KW-1185">Reference proteome</keyword>
<organism evidence="2">
    <name type="scientific">Notodromas monacha</name>
    <dbReference type="NCBI Taxonomy" id="399045"/>
    <lineage>
        <taxon>Eukaryota</taxon>
        <taxon>Metazoa</taxon>
        <taxon>Ecdysozoa</taxon>
        <taxon>Arthropoda</taxon>
        <taxon>Crustacea</taxon>
        <taxon>Oligostraca</taxon>
        <taxon>Ostracoda</taxon>
        <taxon>Podocopa</taxon>
        <taxon>Podocopida</taxon>
        <taxon>Cypridocopina</taxon>
        <taxon>Cypridoidea</taxon>
        <taxon>Cyprididae</taxon>
        <taxon>Notodromas</taxon>
    </lineage>
</organism>
<proteinExistence type="predicted"/>
<feature type="compositionally biased region" description="Polar residues" evidence="1">
    <location>
        <begin position="125"/>
        <end position="137"/>
    </location>
</feature>
<evidence type="ECO:0000313" key="3">
    <source>
        <dbReference type="Proteomes" id="UP000678499"/>
    </source>
</evidence>
<feature type="compositionally biased region" description="Polar residues" evidence="1">
    <location>
        <begin position="28"/>
        <end position="46"/>
    </location>
</feature>
<evidence type="ECO:0000256" key="1">
    <source>
        <dbReference type="SAM" id="MobiDB-lite"/>
    </source>
</evidence>
<accession>A0A7R9GI68</accession>
<feature type="region of interest" description="Disordered" evidence="1">
    <location>
        <begin position="28"/>
        <end position="54"/>
    </location>
</feature>
<dbReference type="Proteomes" id="UP000678499">
    <property type="component" value="Unassembled WGS sequence"/>
</dbReference>
<evidence type="ECO:0000313" key="2">
    <source>
        <dbReference type="EMBL" id="CAD7283484.1"/>
    </source>
</evidence>
<reference evidence="2" key="1">
    <citation type="submission" date="2020-11" db="EMBL/GenBank/DDBJ databases">
        <authorList>
            <person name="Tran Van P."/>
        </authorList>
    </citation>
    <scope>NUCLEOTIDE SEQUENCE</scope>
</reference>
<sequence length="191" mass="20949">MVSLGPDPEADVVVSERALMTMLDTGRTQSVKSFKGSTRSAATSIAESHGRGRREFRDMRRGSEGALMAAAGSILVATSAVRSKSSGRRPSEYSRGSGYGDRAMSEARSYDETTVRNMTRHPESYYSTSRPQSTQFFSEDGRTMAEREDGSSVWIPQSRLYRLAPDSDLGSETSSRTRDMRSSKISSSPPH</sequence>
<feature type="region of interest" description="Disordered" evidence="1">
    <location>
        <begin position="81"/>
        <end position="152"/>
    </location>
</feature>
<feature type="compositionally biased region" description="Basic and acidic residues" evidence="1">
    <location>
        <begin position="103"/>
        <end position="114"/>
    </location>
</feature>
<feature type="region of interest" description="Disordered" evidence="1">
    <location>
        <begin position="165"/>
        <end position="191"/>
    </location>
</feature>
<gene>
    <name evidence="2" type="ORF">NMOB1V02_LOCUS11099</name>
</gene>
<dbReference type="OrthoDB" id="10040649at2759"/>
<dbReference type="AlphaFoldDB" id="A0A7R9GI68"/>
<dbReference type="EMBL" id="OA887531">
    <property type="protein sequence ID" value="CAD7283484.1"/>
    <property type="molecule type" value="Genomic_DNA"/>
</dbReference>
<protein>
    <submittedName>
        <fullName evidence="2">Uncharacterized protein</fullName>
    </submittedName>
</protein>
<dbReference type="EMBL" id="CAJPEX010005494">
    <property type="protein sequence ID" value="CAG0923636.1"/>
    <property type="molecule type" value="Genomic_DNA"/>
</dbReference>